<keyword evidence="1" id="KW-0472">Membrane</keyword>
<dbReference type="RefSeq" id="WP_129330938.1">
    <property type="nucleotide sequence ID" value="NZ_SDVB01000170.1"/>
</dbReference>
<name>A0A4Q2TIY7_9HYPH</name>
<comment type="caution">
    <text evidence="2">The sequence shown here is derived from an EMBL/GenBank/DDBJ whole genome shotgun (WGS) entry which is preliminary data.</text>
</comment>
<feature type="transmembrane region" description="Helical" evidence="1">
    <location>
        <begin position="56"/>
        <end position="80"/>
    </location>
</feature>
<gene>
    <name evidence="2" type="ORF">EUU22_04855</name>
</gene>
<accession>A0A4Q2TIY7</accession>
<feature type="transmembrane region" description="Helical" evidence="1">
    <location>
        <begin position="118"/>
        <end position="139"/>
    </location>
</feature>
<evidence type="ECO:0000256" key="1">
    <source>
        <dbReference type="SAM" id="Phobius"/>
    </source>
</evidence>
<keyword evidence="1" id="KW-1133">Transmembrane helix</keyword>
<protein>
    <recommendedName>
        <fullName evidence="4">Transmembrane protein</fullName>
    </recommendedName>
</protein>
<feature type="transmembrane region" description="Helical" evidence="1">
    <location>
        <begin position="21"/>
        <end position="44"/>
    </location>
</feature>
<proteinExistence type="predicted"/>
<sequence length="149" mass="15700">MKVFGAGMAIPRIETHPLGASFRAALVACLAGFGAFAVVLELLAPDGGNEAVPRDLFLVGANLIPLAAVAFVASSAGLFFGLRILHWAMGGLTACFVAGVAVLWFWLADQQSYVDQAFLMALLVPGLALLAGHWSYFLLRSRLSMGECS</sequence>
<keyword evidence="3" id="KW-1185">Reference proteome</keyword>
<evidence type="ECO:0000313" key="2">
    <source>
        <dbReference type="EMBL" id="RYC17326.1"/>
    </source>
</evidence>
<evidence type="ECO:0000313" key="3">
    <source>
        <dbReference type="Proteomes" id="UP000291088"/>
    </source>
</evidence>
<dbReference type="AlphaFoldDB" id="A0A4Q2TIY7"/>
<keyword evidence="1" id="KW-0812">Transmembrane</keyword>
<evidence type="ECO:0008006" key="4">
    <source>
        <dbReference type="Google" id="ProtNLM"/>
    </source>
</evidence>
<feature type="transmembrane region" description="Helical" evidence="1">
    <location>
        <begin position="87"/>
        <end position="106"/>
    </location>
</feature>
<organism evidence="2 3">
    <name type="scientific">Ciceribacter ferrooxidans</name>
    <dbReference type="NCBI Taxonomy" id="2509717"/>
    <lineage>
        <taxon>Bacteria</taxon>
        <taxon>Pseudomonadati</taxon>
        <taxon>Pseudomonadota</taxon>
        <taxon>Alphaproteobacteria</taxon>
        <taxon>Hyphomicrobiales</taxon>
        <taxon>Rhizobiaceae</taxon>
        <taxon>Ciceribacter</taxon>
    </lineage>
</organism>
<dbReference type="EMBL" id="SDVB01000170">
    <property type="protein sequence ID" value="RYC17326.1"/>
    <property type="molecule type" value="Genomic_DNA"/>
</dbReference>
<dbReference type="Proteomes" id="UP000291088">
    <property type="component" value="Unassembled WGS sequence"/>
</dbReference>
<reference evidence="2 3" key="1">
    <citation type="submission" date="2019-01" db="EMBL/GenBank/DDBJ databases">
        <authorList>
            <person name="Deng T."/>
        </authorList>
    </citation>
    <scope>NUCLEOTIDE SEQUENCE [LARGE SCALE GENOMIC DNA]</scope>
    <source>
        <strain evidence="2 3">F8825</strain>
    </source>
</reference>